<name>A0A8J3CJB2_9BURK</name>
<protein>
    <recommendedName>
        <fullName evidence="1">Winged helix-turn-helix domain-containing protein</fullName>
    </recommendedName>
</protein>
<gene>
    <name evidence="2" type="ORF">GCM10009007_20620</name>
</gene>
<accession>A0A8J3CJB2</accession>
<proteinExistence type="predicted"/>
<dbReference type="AlphaFoldDB" id="A0A8J3CJB2"/>
<comment type="caution">
    <text evidence="2">The sequence shown here is derived from an EMBL/GenBank/DDBJ whole genome shotgun (WGS) entry which is preliminary data.</text>
</comment>
<organism evidence="2 3">
    <name type="scientific">Formosimonas limnophila</name>
    <dbReference type="NCBI Taxonomy" id="1384487"/>
    <lineage>
        <taxon>Bacteria</taxon>
        <taxon>Pseudomonadati</taxon>
        <taxon>Pseudomonadota</taxon>
        <taxon>Betaproteobacteria</taxon>
        <taxon>Burkholderiales</taxon>
        <taxon>Burkholderiaceae</taxon>
        <taxon>Formosimonas</taxon>
    </lineage>
</organism>
<evidence type="ECO:0000259" key="1">
    <source>
        <dbReference type="Pfam" id="PF14090"/>
    </source>
</evidence>
<feature type="domain" description="Winged helix-turn-helix" evidence="1">
    <location>
        <begin position="5"/>
        <end position="63"/>
    </location>
</feature>
<sequence>MSRNETILKHLQRGQSITNMAASRLYHITSLQEAIRDLRAAGHVILTQMEFRNGKRYGRYVLVGEPV</sequence>
<keyword evidence="3" id="KW-1185">Reference proteome</keyword>
<evidence type="ECO:0000313" key="2">
    <source>
        <dbReference type="EMBL" id="GHA79504.1"/>
    </source>
</evidence>
<dbReference type="EMBL" id="BMZG01000015">
    <property type="protein sequence ID" value="GHA79504.1"/>
    <property type="molecule type" value="Genomic_DNA"/>
</dbReference>
<reference evidence="2" key="2">
    <citation type="submission" date="2020-09" db="EMBL/GenBank/DDBJ databases">
        <authorList>
            <person name="Sun Q."/>
            <person name="Kim S."/>
        </authorList>
    </citation>
    <scope>NUCLEOTIDE SEQUENCE</scope>
    <source>
        <strain evidence="2">KCTC 32501</strain>
    </source>
</reference>
<dbReference type="InterPro" id="IPR055245">
    <property type="entry name" value="HTH_proteobacteria"/>
</dbReference>
<evidence type="ECO:0000313" key="3">
    <source>
        <dbReference type="Proteomes" id="UP000614287"/>
    </source>
</evidence>
<dbReference type="Pfam" id="PF14090">
    <property type="entry name" value="HTH_39"/>
    <property type="match status" value="1"/>
</dbReference>
<dbReference type="RefSeq" id="WP_189493887.1">
    <property type="nucleotide sequence ID" value="NZ_BMZG01000015.1"/>
</dbReference>
<reference evidence="2" key="1">
    <citation type="journal article" date="2014" name="Int. J. Syst. Evol. Microbiol.">
        <title>Complete genome sequence of Corynebacterium casei LMG S-19264T (=DSM 44701T), isolated from a smear-ripened cheese.</title>
        <authorList>
            <consortium name="US DOE Joint Genome Institute (JGI-PGF)"/>
            <person name="Walter F."/>
            <person name="Albersmeier A."/>
            <person name="Kalinowski J."/>
            <person name="Ruckert C."/>
        </authorList>
    </citation>
    <scope>NUCLEOTIDE SEQUENCE</scope>
    <source>
        <strain evidence="2">KCTC 32501</strain>
    </source>
</reference>
<dbReference type="Proteomes" id="UP000614287">
    <property type="component" value="Unassembled WGS sequence"/>
</dbReference>